<accession>A4U1I7</accession>
<dbReference type="SUPFAM" id="SSF50494">
    <property type="entry name" value="Trypsin-like serine proteases"/>
    <property type="match status" value="1"/>
</dbReference>
<gene>
    <name evidence="3" type="ORF">MGR_3097</name>
</gene>
<dbReference type="PRINTS" id="PR00834">
    <property type="entry name" value="PROTEASES2C"/>
</dbReference>
<dbReference type="InterPro" id="IPR009003">
    <property type="entry name" value="Peptidase_S1_PA"/>
</dbReference>
<dbReference type="InterPro" id="IPR001940">
    <property type="entry name" value="Peptidase_S1C"/>
</dbReference>
<evidence type="ECO:0000256" key="2">
    <source>
        <dbReference type="SAM" id="SignalP"/>
    </source>
</evidence>
<dbReference type="Pfam" id="PF08238">
    <property type="entry name" value="Sel1"/>
    <property type="match status" value="6"/>
</dbReference>
<feature type="region of interest" description="Disordered" evidence="1">
    <location>
        <begin position="268"/>
        <end position="333"/>
    </location>
</feature>
<dbReference type="InterPro" id="IPR043504">
    <property type="entry name" value="Peptidase_S1_PA_chymotrypsin"/>
</dbReference>
<organism evidence="3">
    <name type="scientific">Magnetospirillum gryphiswaldense</name>
    <dbReference type="NCBI Taxonomy" id="55518"/>
    <lineage>
        <taxon>Bacteria</taxon>
        <taxon>Pseudomonadati</taxon>
        <taxon>Pseudomonadota</taxon>
        <taxon>Alphaproteobacteria</taxon>
        <taxon>Rhodospirillales</taxon>
        <taxon>Rhodospirillaceae</taxon>
        <taxon>Magnetospirillum</taxon>
    </lineage>
</organism>
<feature type="chain" id="PRO_5002672895" evidence="2">
    <location>
        <begin position="22"/>
        <end position="536"/>
    </location>
</feature>
<name>A4U1I7_9PROT</name>
<dbReference type="EMBL" id="CU459003">
    <property type="protein sequence ID" value="CAM76744.1"/>
    <property type="molecule type" value="Genomic_DNA"/>
</dbReference>
<protein>
    <submittedName>
        <fullName evidence="3">TPR repeat protein</fullName>
    </submittedName>
</protein>
<dbReference type="Pfam" id="PF13365">
    <property type="entry name" value="Trypsin_2"/>
    <property type="match status" value="1"/>
</dbReference>
<dbReference type="RefSeq" id="WP_106001827.1">
    <property type="nucleotide sequence ID" value="NZ_CP027527.1"/>
</dbReference>
<dbReference type="SUPFAM" id="SSF81901">
    <property type="entry name" value="HCP-like"/>
    <property type="match status" value="2"/>
</dbReference>
<sequence length="536" mass="57149">MKTRTALLALTLGLLATDGWAGIEEGLSAYQRRDWPAALREFQPLAQSGDAVAQSRLGHMLLHGNGITKDVAQAVKLLTEAADKGDALAQNTLGGLYFHGNGVPRDPARALILFSRAADQNQPNALNNLGQLYFQGNGVAKNEAKAVEYLHKSADMGISASWETLGIAYWHGRGVPADKAVALPWLKKAAERGHLVAQNLYGAALWTGNGIAQDRAEAVRWFERSANQGDPASLLNMAHAKFNGVGSAKDVETAYYYYILAERQAKPNDKTKYTEAREKARQQVTPDQERTATEKAAKWSPRPQAPGDASDAAKTDKATESAPPRPQRNAGSGVVINRDGVVLTNSHVVKSCRNIKVSLGEGTQILAASVIARDDVNDLAALNTTLRSSDSARFRDGAAMRSGDSVVAIGFPLSSLLSREPNITAGVISAQNGLRGDKRHYQVTAPIQRGNSGGPLTDMSGNVVGIVVSTLNAMKVADNSGAIPQNVNFAIKGELARKFLDDNKIAYTTNAPGPALSVADVGDMARKFAAYVECEN</sequence>
<dbReference type="InterPro" id="IPR052945">
    <property type="entry name" value="Mitotic_Regulator"/>
</dbReference>
<dbReference type="Gene3D" id="1.25.40.10">
    <property type="entry name" value="Tetratricopeptide repeat domain"/>
    <property type="match status" value="1"/>
</dbReference>
<dbReference type="PANTHER" id="PTHR43628">
    <property type="entry name" value="ACTIVATOR OF C KINASE PROTEIN 1-RELATED"/>
    <property type="match status" value="1"/>
</dbReference>
<dbReference type="InterPro" id="IPR011990">
    <property type="entry name" value="TPR-like_helical_dom_sf"/>
</dbReference>
<reference evidence="3" key="1">
    <citation type="journal article" date="2007" name="J. Bacteriol.">
        <title>Comparative genome analysis of four magnetotactic bacteria reveals a complex set of group-specific genes implicated in magnetosome biomineralization and function.</title>
        <authorList>
            <person name="Richter M."/>
            <person name="Kube M."/>
            <person name="Bazylinski D.A."/>
            <person name="Lombardot T."/>
            <person name="Gloeckner F.O."/>
            <person name="Reinhardt R."/>
            <person name="Schueler D."/>
        </authorList>
    </citation>
    <scope>NUCLEOTIDE SEQUENCE</scope>
    <source>
        <strain evidence="3">MSR-1</strain>
    </source>
</reference>
<dbReference type="SMART" id="SM00671">
    <property type="entry name" value="SEL1"/>
    <property type="match status" value="6"/>
</dbReference>
<dbReference type="GO" id="GO:0004252">
    <property type="term" value="F:serine-type endopeptidase activity"/>
    <property type="evidence" value="ECO:0007669"/>
    <property type="project" value="InterPro"/>
</dbReference>
<dbReference type="GO" id="GO:0006508">
    <property type="term" value="P:proteolysis"/>
    <property type="evidence" value="ECO:0007669"/>
    <property type="project" value="InterPro"/>
</dbReference>
<dbReference type="PANTHER" id="PTHR43628:SF1">
    <property type="entry name" value="CHITIN SYNTHASE REGULATORY FACTOR 2-RELATED"/>
    <property type="match status" value="1"/>
</dbReference>
<dbReference type="AlphaFoldDB" id="A4U1I7"/>
<keyword evidence="2" id="KW-0732">Signal</keyword>
<evidence type="ECO:0000313" key="3">
    <source>
        <dbReference type="EMBL" id="CAM76744.1"/>
    </source>
</evidence>
<dbReference type="InterPro" id="IPR006597">
    <property type="entry name" value="Sel1-like"/>
</dbReference>
<dbReference type="Gene3D" id="2.40.10.10">
    <property type="entry name" value="Trypsin-like serine proteases"/>
    <property type="match status" value="2"/>
</dbReference>
<feature type="signal peptide" evidence="2">
    <location>
        <begin position="1"/>
        <end position="21"/>
    </location>
</feature>
<proteinExistence type="predicted"/>
<evidence type="ECO:0000256" key="1">
    <source>
        <dbReference type="SAM" id="MobiDB-lite"/>
    </source>
</evidence>
<feature type="compositionally biased region" description="Basic and acidic residues" evidence="1">
    <location>
        <begin position="268"/>
        <end position="297"/>
    </location>
</feature>